<comment type="catalytic activity">
    <reaction evidence="4">
        <text>a D-aminoacyl-tRNA + H2O = a tRNA + a D-alpha-amino acid + H(+)</text>
        <dbReference type="Rhea" id="RHEA:13953"/>
        <dbReference type="Rhea" id="RHEA-COMP:10123"/>
        <dbReference type="Rhea" id="RHEA-COMP:10124"/>
        <dbReference type="ChEBI" id="CHEBI:15377"/>
        <dbReference type="ChEBI" id="CHEBI:15378"/>
        <dbReference type="ChEBI" id="CHEBI:59871"/>
        <dbReference type="ChEBI" id="CHEBI:78442"/>
        <dbReference type="ChEBI" id="CHEBI:79333"/>
        <dbReference type="EC" id="3.1.1.96"/>
    </reaction>
</comment>
<evidence type="ECO:0000256" key="1">
    <source>
        <dbReference type="ARBA" id="ARBA00009673"/>
    </source>
</evidence>
<feature type="compositionally biased region" description="Basic and acidic residues" evidence="6">
    <location>
        <begin position="188"/>
        <end position="202"/>
    </location>
</feature>
<evidence type="ECO:0000313" key="7">
    <source>
        <dbReference type="EMBL" id="TVU23192.1"/>
    </source>
</evidence>
<dbReference type="GO" id="GO:0106026">
    <property type="term" value="F:Gly-tRNA(Ala) deacylase activity"/>
    <property type="evidence" value="ECO:0007669"/>
    <property type="project" value="RHEA"/>
</dbReference>
<dbReference type="FunFam" id="3.50.80.10:FF:000001">
    <property type="entry name" value="D-aminoacyl-tRNA deacylase"/>
    <property type="match status" value="1"/>
</dbReference>
<evidence type="ECO:0000256" key="2">
    <source>
        <dbReference type="ARBA" id="ARBA00013056"/>
    </source>
</evidence>
<evidence type="ECO:0000256" key="6">
    <source>
        <dbReference type="SAM" id="MobiDB-lite"/>
    </source>
</evidence>
<proteinExistence type="inferred from homology"/>
<dbReference type="GO" id="GO:0051500">
    <property type="term" value="F:D-tyrosyl-tRNA(Tyr) deacylase activity"/>
    <property type="evidence" value="ECO:0007669"/>
    <property type="project" value="TreeGrafter"/>
</dbReference>
<dbReference type="EC" id="3.1.1.96" evidence="2 5"/>
<comment type="similarity">
    <text evidence="1 5">Belongs to the DTD family.</text>
</comment>
<name>A0A5J9UHP8_9POAL</name>
<keyword evidence="5" id="KW-0820">tRNA-binding</keyword>
<reference evidence="7 8" key="1">
    <citation type="journal article" date="2019" name="Sci. Rep.">
        <title>A high-quality genome of Eragrostis curvula grass provides insights into Poaceae evolution and supports new strategies to enhance forage quality.</title>
        <authorList>
            <person name="Carballo J."/>
            <person name="Santos B.A.C.M."/>
            <person name="Zappacosta D."/>
            <person name="Garbus I."/>
            <person name="Selva J.P."/>
            <person name="Gallo C.A."/>
            <person name="Diaz A."/>
            <person name="Albertini E."/>
            <person name="Caccamo M."/>
            <person name="Echenique V."/>
        </authorList>
    </citation>
    <scope>NUCLEOTIDE SEQUENCE [LARGE SCALE GENOMIC DNA]</scope>
    <source>
        <strain evidence="8">cv. Victoria</strain>
        <tissue evidence="7">Leaf</tissue>
    </source>
</reference>
<sequence>MRAVVQRVLSASVEVSVVFNPLQHRSSRARDLSSNLLLQVEGRVVSAIGPGLLVLVGVHEADTDADADFICRKVLNMRLFPNEKTGKAWDQSVTQRNFEVLLVSQFTLYGILKGNKPDFHVAMPPAKAKPFYAALVEKFQRSYSAETVKDGVFGAMMKVSLVNDGPVTMQVDSPSLQGAAQSSNGDDGSVRDGETRVPKEAC</sequence>
<dbReference type="PANTHER" id="PTHR10472">
    <property type="entry name" value="D-TYROSYL-TRNA TYR DEACYLASE"/>
    <property type="match status" value="1"/>
</dbReference>
<keyword evidence="8" id="KW-1185">Reference proteome</keyword>
<feature type="non-terminal residue" evidence="7">
    <location>
        <position position="1"/>
    </location>
</feature>
<keyword evidence="5" id="KW-0694">RNA-binding</keyword>
<dbReference type="GO" id="GO:0000049">
    <property type="term" value="F:tRNA binding"/>
    <property type="evidence" value="ECO:0007669"/>
    <property type="project" value="UniProtKB-KW"/>
</dbReference>
<dbReference type="InterPro" id="IPR023509">
    <property type="entry name" value="DTD-like_sf"/>
</dbReference>
<dbReference type="Gramene" id="TVU23192">
    <property type="protein sequence ID" value="TVU23192"/>
    <property type="gene ID" value="EJB05_30227"/>
</dbReference>
<dbReference type="Gene3D" id="3.50.80.10">
    <property type="entry name" value="D-tyrosyl-tRNA(Tyr) deacylase"/>
    <property type="match status" value="1"/>
</dbReference>
<dbReference type="AlphaFoldDB" id="A0A5J9UHP8"/>
<protein>
    <recommendedName>
        <fullName evidence="2 5">D-aminoacyl-tRNA deacylase</fullName>
        <ecNumber evidence="2 5">3.1.1.96</ecNumber>
    </recommendedName>
</protein>
<dbReference type="EMBL" id="RWGY01000018">
    <property type="protein sequence ID" value="TVU23192.1"/>
    <property type="molecule type" value="Genomic_DNA"/>
</dbReference>
<feature type="region of interest" description="Disordered" evidence="6">
    <location>
        <begin position="170"/>
        <end position="202"/>
    </location>
</feature>
<evidence type="ECO:0000256" key="3">
    <source>
        <dbReference type="ARBA" id="ARBA00047676"/>
    </source>
</evidence>
<dbReference type="PANTHER" id="PTHR10472:SF5">
    <property type="entry name" value="D-AMINOACYL-TRNA DEACYLASE 1"/>
    <property type="match status" value="1"/>
</dbReference>
<dbReference type="SUPFAM" id="SSF69500">
    <property type="entry name" value="DTD-like"/>
    <property type="match status" value="1"/>
</dbReference>
<dbReference type="Pfam" id="PF02580">
    <property type="entry name" value="Tyr_Deacylase"/>
    <property type="match status" value="1"/>
</dbReference>
<dbReference type="InterPro" id="IPR003732">
    <property type="entry name" value="Daa-tRNA_deacyls_DTD"/>
</dbReference>
<keyword evidence="5" id="KW-0378">Hydrolase</keyword>
<keyword evidence="5" id="KW-0963">Cytoplasm</keyword>
<evidence type="ECO:0000313" key="8">
    <source>
        <dbReference type="Proteomes" id="UP000324897"/>
    </source>
</evidence>
<comment type="catalytic activity">
    <reaction evidence="3">
        <text>glycyl-tRNA(Ala) + H2O = tRNA(Ala) + glycine + H(+)</text>
        <dbReference type="Rhea" id="RHEA:53744"/>
        <dbReference type="Rhea" id="RHEA-COMP:9657"/>
        <dbReference type="Rhea" id="RHEA-COMP:13640"/>
        <dbReference type="ChEBI" id="CHEBI:15377"/>
        <dbReference type="ChEBI" id="CHEBI:15378"/>
        <dbReference type="ChEBI" id="CHEBI:57305"/>
        <dbReference type="ChEBI" id="CHEBI:78442"/>
        <dbReference type="ChEBI" id="CHEBI:78522"/>
        <dbReference type="EC" id="3.1.1.96"/>
    </reaction>
</comment>
<evidence type="ECO:0000256" key="4">
    <source>
        <dbReference type="ARBA" id="ARBA00048018"/>
    </source>
</evidence>
<gene>
    <name evidence="7" type="ORF">EJB05_30227</name>
</gene>
<evidence type="ECO:0000256" key="5">
    <source>
        <dbReference type="RuleBase" id="RU003470"/>
    </source>
</evidence>
<feature type="compositionally biased region" description="Polar residues" evidence="6">
    <location>
        <begin position="170"/>
        <end position="186"/>
    </location>
</feature>
<organism evidence="7 8">
    <name type="scientific">Eragrostis curvula</name>
    <name type="common">weeping love grass</name>
    <dbReference type="NCBI Taxonomy" id="38414"/>
    <lineage>
        <taxon>Eukaryota</taxon>
        <taxon>Viridiplantae</taxon>
        <taxon>Streptophyta</taxon>
        <taxon>Embryophyta</taxon>
        <taxon>Tracheophyta</taxon>
        <taxon>Spermatophyta</taxon>
        <taxon>Magnoliopsida</taxon>
        <taxon>Liliopsida</taxon>
        <taxon>Poales</taxon>
        <taxon>Poaceae</taxon>
        <taxon>PACMAD clade</taxon>
        <taxon>Chloridoideae</taxon>
        <taxon>Eragrostideae</taxon>
        <taxon>Eragrostidinae</taxon>
        <taxon>Eragrostis</taxon>
    </lineage>
</organism>
<dbReference type="Proteomes" id="UP000324897">
    <property type="component" value="Unassembled WGS sequence"/>
</dbReference>
<accession>A0A5J9UHP8</accession>
<dbReference type="NCBIfam" id="TIGR00256">
    <property type="entry name" value="D-aminoacyl-tRNA deacylase"/>
    <property type="match status" value="1"/>
</dbReference>
<dbReference type="GO" id="GO:0005737">
    <property type="term" value="C:cytoplasm"/>
    <property type="evidence" value="ECO:0007669"/>
    <property type="project" value="UniProtKB-SubCell"/>
</dbReference>
<comment type="caution">
    <text evidence="7">The sequence shown here is derived from an EMBL/GenBank/DDBJ whole genome shotgun (WGS) entry which is preliminary data.</text>
</comment>
<comment type="subcellular location">
    <subcellularLocation>
        <location evidence="5">Cytoplasm</location>
    </subcellularLocation>
</comment>
<dbReference type="OrthoDB" id="275783at2759"/>